<feature type="compositionally biased region" description="Basic and acidic residues" evidence="1">
    <location>
        <begin position="25"/>
        <end position="34"/>
    </location>
</feature>
<organism evidence="2 3">
    <name type="scientific">Musa troglodytarum</name>
    <name type="common">fe'i banana</name>
    <dbReference type="NCBI Taxonomy" id="320322"/>
    <lineage>
        <taxon>Eukaryota</taxon>
        <taxon>Viridiplantae</taxon>
        <taxon>Streptophyta</taxon>
        <taxon>Embryophyta</taxon>
        <taxon>Tracheophyta</taxon>
        <taxon>Spermatophyta</taxon>
        <taxon>Magnoliopsida</taxon>
        <taxon>Liliopsida</taxon>
        <taxon>Zingiberales</taxon>
        <taxon>Musaceae</taxon>
        <taxon>Musa</taxon>
    </lineage>
</organism>
<keyword evidence="3" id="KW-1185">Reference proteome</keyword>
<dbReference type="EMBL" id="CP097510">
    <property type="protein sequence ID" value="URE37403.1"/>
    <property type="molecule type" value="Genomic_DNA"/>
</dbReference>
<feature type="region of interest" description="Disordered" evidence="1">
    <location>
        <begin position="1"/>
        <end position="51"/>
    </location>
</feature>
<dbReference type="OrthoDB" id="787052at2759"/>
<sequence length="275" mass="29891">MSSFEQVSQAGGKAEEDGAVGAPHDAGEGFRPLEGRPSASEVGEEGGLGPALAGLDLLGEIGCRRDSSRAGPSKEFATDFDLETSFCDSSEQHPSSMDVPESYPTETEFTTVGTEADRVPSYKIFCCFWCPGTGSVHELLECPVCTNSMYPPIHQQNHKNHRKPFALSNLVSEWPHSLFELQTQSARPLPHLSPRAGEHQMPGSGEGCRVTGATMQTPQPGLLGDTIHITAKSKHEQVQTLQQLPGHRFSVVMGITSAFTSRPSSWDWLQFIWHS</sequence>
<accession>A0A9E7KX01</accession>
<gene>
    <name evidence="2" type="ORF">MUK42_14521</name>
</gene>
<evidence type="ECO:0000256" key="1">
    <source>
        <dbReference type="SAM" id="MobiDB-lite"/>
    </source>
</evidence>
<name>A0A9E7KX01_9LILI</name>
<protein>
    <submittedName>
        <fullName evidence="2">Uncharacterized protein</fullName>
    </submittedName>
</protein>
<dbReference type="AlphaFoldDB" id="A0A9E7KX01"/>
<evidence type="ECO:0000313" key="2">
    <source>
        <dbReference type="EMBL" id="URE37403.1"/>
    </source>
</evidence>
<dbReference type="Proteomes" id="UP001055439">
    <property type="component" value="Chromosome 8"/>
</dbReference>
<proteinExistence type="predicted"/>
<evidence type="ECO:0000313" key="3">
    <source>
        <dbReference type="Proteomes" id="UP001055439"/>
    </source>
</evidence>
<reference evidence="2" key="1">
    <citation type="submission" date="2022-05" db="EMBL/GenBank/DDBJ databases">
        <title>The Musa troglodytarum L. genome provides insights into the mechanism of non-climacteric behaviour and enrichment of carotenoids.</title>
        <authorList>
            <person name="Wang J."/>
        </authorList>
    </citation>
    <scope>NUCLEOTIDE SEQUENCE</scope>
    <source>
        <tissue evidence="2">Leaf</tissue>
    </source>
</reference>